<dbReference type="GO" id="GO:0008422">
    <property type="term" value="F:beta-glucosidase activity"/>
    <property type="evidence" value="ECO:0007669"/>
    <property type="project" value="UniProtKB-EC"/>
</dbReference>
<dbReference type="SUPFAM" id="SSF56988">
    <property type="entry name" value="Anthrax protective antigen"/>
    <property type="match status" value="1"/>
</dbReference>
<dbReference type="PROSITE" id="PS00775">
    <property type="entry name" value="GLYCOSYL_HYDROL_F3"/>
    <property type="match status" value="1"/>
</dbReference>
<keyword evidence="7" id="KW-1185">Reference proteome</keyword>
<dbReference type="InterPro" id="IPR017853">
    <property type="entry name" value="GH"/>
</dbReference>
<comment type="similarity">
    <text evidence="1 4">Belongs to the glycosyl hydrolase 3 family.</text>
</comment>
<keyword evidence="2 4" id="KW-0378">Hydrolase</keyword>
<dbReference type="InterPro" id="IPR036881">
    <property type="entry name" value="Glyco_hydro_3_C_sf"/>
</dbReference>
<dbReference type="InterPro" id="IPR019800">
    <property type="entry name" value="Glyco_hydro_3_AS"/>
</dbReference>
<comment type="caution">
    <text evidence="6">The sequence shown here is derived from an EMBL/GenBank/DDBJ whole genome shotgun (WGS) entry which is preliminary data.</text>
</comment>
<dbReference type="PANTHER" id="PTHR42715">
    <property type="entry name" value="BETA-GLUCOSIDASE"/>
    <property type="match status" value="1"/>
</dbReference>
<dbReference type="InterPro" id="IPR013783">
    <property type="entry name" value="Ig-like_fold"/>
</dbReference>
<dbReference type="Pfam" id="PF01915">
    <property type="entry name" value="Glyco_hydro_3_C"/>
    <property type="match status" value="1"/>
</dbReference>
<dbReference type="Gene3D" id="3.40.50.1700">
    <property type="entry name" value="Glycoside hydrolase family 3 C-terminal domain"/>
    <property type="match status" value="1"/>
</dbReference>
<dbReference type="AlphaFoldDB" id="A0A839RRN4"/>
<organism evidence="6 7">
    <name type="scientific">Hoyosella altamirensis</name>
    <dbReference type="NCBI Taxonomy" id="616997"/>
    <lineage>
        <taxon>Bacteria</taxon>
        <taxon>Bacillati</taxon>
        <taxon>Actinomycetota</taxon>
        <taxon>Actinomycetes</taxon>
        <taxon>Mycobacteriales</taxon>
        <taxon>Hoyosellaceae</taxon>
        <taxon>Hoyosella</taxon>
    </lineage>
</organism>
<gene>
    <name evidence="6" type="ORF">FHU29_003233</name>
</gene>
<name>A0A839RRN4_9ACTN</name>
<dbReference type="Proteomes" id="UP000567922">
    <property type="component" value="Unassembled WGS sequence"/>
</dbReference>
<accession>A0A839RRN4</accession>
<dbReference type="Gene3D" id="2.60.120.260">
    <property type="entry name" value="Galactose-binding domain-like"/>
    <property type="match status" value="1"/>
</dbReference>
<dbReference type="InterPro" id="IPR036962">
    <property type="entry name" value="Glyco_hydro_3_N_sf"/>
</dbReference>
<evidence type="ECO:0000256" key="1">
    <source>
        <dbReference type="ARBA" id="ARBA00005336"/>
    </source>
</evidence>
<dbReference type="SUPFAM" id="SSF51445">
    <property type="entry name" value="(Trans)glycosidases"/>
    <property type="match status" value="1"/>
</dbReference>
<dbReference type="Gene3D" id="2.60.40.10">
    <property type="entry name" value="Immunoglobulins"/>
    <property type="match status" value="1"/>
</dbReference>
<evidence type="ECO:0000256" key="3">
    <source>
        <dbReference type="ARBA" id="ARBA00023277"/>
    </source>
</evidence>
<feature type="domain" description="Fibronectin type III-like" evidence="5">
    <location>
        <begin position="748"/>
        <end position="818"/>
    </location>
</feature>
<reference evidence="6 7" key="1">
    <citation type="submission" date="2020-08" db="EMBL/GenBank/DDBJ databases">
        <title>Sequencing the genomes of 1000 actinobacteria strains.</title>
        <authorList>
            <person name="Klenk H.-P."/>
        </authorList>
    </citation>
    <scope>NUCLEOTIDE SEQUENCE [LARGE SCALE GENOMIC DNA]</scope>
    <source>
        <strain evidence="6 7">DSM 45258</strain>
    </source>
</reference>
<dbReference type="PANTHER" id="PTHR42715:SF10">
    <property type="entry name" value="BETA-GLUCOSIDASE"/>
    <property type="match status" value="1"/>
</dbReference>
<dbReference type="InterPro" id="IPR050288">
    <property type="entry name" value="Cellulose_deg_GH3"/>
</dbReference>
<evidence type="ECO:0000313" key="7">
    <source>
        <dbReference type="Proteomes" id="UP000567922"/>
    </source>
</evidence>
<dbReference type="InterPro" id="IPR002772">
    <property type="entry name" value="Glyco_hydro_3_C"/>
</dbReference>
<dbReference type="EMBL" id="JACHWS010000003">
    <property type="protein sequence ID" value="MBB3038764.1"/>
    <property type="molecule type" value="Genomic_DNA"/>
</dbReference>
<dbReference type="InterPro" id="IPR026891">
    <property type="entry name" value="Fn3-like"/>
</dbReference>
<evidence type="ECO:0000313" key="6">
    <source>
        <dbReference type="EMBL" id="MBB3038764.1"/>
    </source>
</evidence>
<sequence length="832" mass="89513">MSFTAGTEVMESAQIEQELRLRLQKLTLESKVRLLTGADFWSLHPEPKIGLRRLVVSDGPAGVRGESLDERNPSANVPSPTALAATWDVARLEVIGKLIASECRRKGVDVLLAPTVNLHRTPYGGRHFECYSEDPYLTAQIGAAYVRGVQSEGVGATVKHFVANDSETERFTYDAEIGERALRELYLAPFETIVREAKAWAVMAAYNSVAGKTMTESPMLREILKGEWGFDGLVMSDWFAGRSLDAAEEGLLDLVMPGPHGPWGEALVEAVRNGSVPELAVDEKALRILRVAARVGALERIAPVAQARIVDDAEIASTLRATASEGMVLLHNSKGTLPLVKSDLRAVAVVGPNAATARTLGGGSATVAPPYVVSPLDGIRNALDAVVRIEHRPGGAVTSRVPNARIEQLTAPDGTRNAVEVRFMDRDNHLLASEVRHATHLMWQDTAAGAPLTDVDSIEFTAVYEAAESGTYQIGGSGIGRFILELDGVEAFSEMVSLPSGADMVEVLARPPQALATVDLSEGQRVSLKLRVELTAGDFSFGDDDLPVMPVIQINAGRITDVDAEIEAAVEAARNADVAIVVVGTTDEVESEGFDRTSLSLPGRQDELVRRVAGVNSQTVVVVNAGAPVLLPWADDVAAVLLAWFPGQEAGNAIADVLFGAVEPCGRLPVSWPANEEGHPACTPENGVLRYSEGLHIGYRGYEREGRIPRYPFGFGLGYTEWAYDEMSVDERCAYVRVRNAGARAGREVVQVYASRPDGQVERPPRWLVGFAVVDAAAGETKEVAVQLAPRAFEHWDTDAGRWSVEPGTFVLHAGRSVADLRLKADLSVLLP</sequence>
<evidence type="ECO:0000256" key="2">
    <source>
        <dbReference type="ARBA" id="ARBA00022801"/>
    </source>
</evidence>
<dbReference type="EC" id="3.2.1.21" evidence="6"/>
<dbReference type="InterPro" id="IPR001764">
    <property type="entry name" value="Glyco_hydro_3_N"/>
</dbReference>
<dbReference type="SUPFAM" id="SSF52279">
    <property type="entry name" value="Beta-D-glucan exohydrolase, C-terminal domain"/>
    <property type="match status" value="1"/>
</dbReference>
<evidence type="ECO:0000259" key="5">
    <source>
        <dbReference type="SMART" id="SM01217"/>
    </source>
</evidence>
<dbReference type="Pfam" id="PF00933">
    <property type="entry name" value="Glyco_hydro_3"/>
    <property type="match status" value="1"/>
</dbReference>
<dbReference type="SMART" id="SM01217">
    <property type="entry name" value="Fn3_like"/>
    <property type="match status" value="1"/>
</dbReference>
<dbReference type="Gene3D" id="3.20.20.300">
    <property type="entry name" value="Glycoside hydrolase, family 3, N-terminal domain"/>
    <property type="match status" value="1"/>
</dbReference>
<evidence type="ECO:0000256" key="4">
    <source>
        <dbReference type="RuleBase" id="RU361161"/>
    </source>
</evidence>
<dbReference type="OrthoDB" id="3187421at2"/>
<keyword evidence="4 6" id="KW-0326">Glycosidase</keyword>
<dbReference type="Pfam" id="PF14310">
    <property type="entry name" value="Fn3-like"/>
    <property type="match status" value="1"/>
</dbReference>
<protein>
    <submittedName>
        <fullName evidence="6">Beta-glucosidase</fullName>
        <ecNumber evidence="6">3.2.1.21</ecNumber>
    </submittedName>
</protein>
<dbReference type="RefSeq" id="WP_064441484.1">
    <property type="nucleotide sequence ID" value="NZ_BDDI01000014.1"/>
</dbReference>
<keyword evidence="3" id="KW-0119">Carbohydrate metabolism</keyword>
<dbReference type="PRINTS" id="PR00133">
    <property type="entry name" value="GLHYDRLASE3"/>
</dbReference>
<dbReference type="GO" id="GO:0005975">
    <property type="term" value="P:carbohydrate metabolic process"/>
    <property type="evidence" value="ECO:0007669"/>
    <property type="project" value="InterPro"/>
</dbReference>
<proteinExistence type="inferred from homology"/>